<dbReference type="PANTHER" id="PTHR47361:SF4">
    <property type="entry name" value="RING_U-BOX SUPERFAMILY PROTEIN"/>
    <property type="match status" value="1"/>
</dbReference>
<reference evidence="2 3" key="1">
    <citation type="journal article" date="2020" name="IScience">
        <title>Genome Sequencing of the Endangered Kingdonia uniflora (Circaeasteraceae, Ranunculales) Reveals Potential Mechanisms of Evolutionary Specialization.</title>
        <authorList>
            <person name="Sun Y."/>
            <person name="Deng T."/>
            <person name="Zhang A."/>
            <person name="Moore M.J."/>
            <person name="Landis J.B."/>
            <person name="Lin N."/>
            <person name="Zhang H."/>
            <person name="Zhang X."/>
            <person name="Huang J."/>
            <person name="Zhang X."/>
            <person name="Sun H."/>
            <person name="Wang H."/>
        </authorList>
    </citation>
    <scope>NUCLEOTIDE SEQUENCE [LARGE SCALE GENOMIC DNA]</scope>
    <source>
        <strain evidence="2">TB1705</strain>
        <tissue evidence="2">Leaf</tissue>
    </source>
</reference>
<accession>A0A7J7ME66</accession>
<feature type="region of interest" description="Disordered" evidence="1">
    <location>
        <begin position="250"/>
        <end position="316"/>
    </location>
</feature>
<dbReference type="PANTHER" id="PTHR47361">
    <property type="entry name" value="RING/U-BOX SUPERFAMILY PROTEIN"/>
    <property type="match status" value="1"/>
</dbReference>
<evidence type="ECO:0000313" key="2">
    <source>
        <dbReference type="EMBL" id="KAF6153054.1"/>
    </source>
</evidence>
<comment type="caution">
    <text evidence="2">The sequence shown here is derived from an EMBL/GenBank/DDBJ whole genome shotgun (WGS) entry which is preliminary data.</text>
</comment>
<proteinExistence type="predicted"/>
<evidence type="ECO:0000256" key="1">
    <source>
        <dbReference type="SAM" id="MobiDB-lite"/>
    </source>
</evidence>
<keyword evidence="3" id="KW-1185">Reference proteome</keyword>
<evidence type="ECO:0000313" key="3">
    <source>
        <dbReference type="Proteomes" id="UP000541444"/>
    </source>
</evidence>
<dbReference type="AlphaFoldDB" id="A0A7J7ME66"/>
<protein>
    <submittedName>
        <fullName evidence="2">Uncharacterized protein</fullName>
    </submittedName>
</protein>
<feature type="region of interest" description="Disordered" evidence="1">
    <location>
        <begin position="101"/>
        <end position="122"/>
    </location>
</feature>
<dbReference type="OrthoDB" id="1935339at2759"/>
<gene>
    <name evidence="2" type="ORF">GIB67_034776</name>
</gene>
<organism evidence="2 3">
    <name type="scientific">Kingdonia uniflora</name>
    <dbReference type="NCBI Taxonomy" id="39325"/>
    <lineage>
        <taxon>Eukaryota</taxon>
        <taxon>Viridiplantae</taxon>
        <taxon>Streptophyta</taxon>
        <taxon>Embryophyta</taxon>
        <taxon>Tracheophyta</taxon>
        <taxon>Spermatophyta</taxon>
        <taxon>Magnoliopsida</taxon>
        <taxon>Ranunculales</taxon>
        <taxon>Circaeasteraceae</taxon>
        <taxon>Kingdonia</taxon>
    </lineage>
</organism>
<dbReference type="EMBL" id="JACGCM010001586">
    <property type="protein sequence ID" value="KAF6153054.1"/>
    <property type="molecule type" value="Genomic_DNA"/>
</dbReference>
<feature type="compositionally biased region" description="Low complexity" evidence="1">
    <location>
        <begin position="262"/>
        <end position="272"/>
    </location>
</feature>
<feature type="compositionally biased region" description="Basic and acidic residues" evidence="1">
    <location>
        <begin position="250"/>
        <end position="260"/>
    </location>
</feature>
<name>A0A7J7ME66_9MAGN</name>
<dbReference type="Proteomes" id="UP000541444">
    <property type="component" value="Unassembled WGS sequence"/>
</dbReference>
<sequence length="316" mass="36391">MDMLEPQLLQPQSIETPNFSIQQDHQVPDVDDDDKEEIIECSKISSGGTCAICLDSIPLQETALVKGCEHAYWWRKKREWDEKEKDERGLRVRNAVLHDLTADEEEEKSSDNGGEVGDREKRDDIERLKEEGNCFYSVNCILMWATYHQNPSCPQCKHPFQFLHVHRSLDGSIHDYMFEESVCLLLRATWFKPLTVEVQDEVYEEQEHFYQYEEDDEDDGLDDVYFSASSSIRIGNRRWGDNGYVRAGRKEARPITRESFQDSDSGSGSGSSHGPKKKEVKKDTTGRRAKRALKREAADKAAAVKHQNHLLRLGHN</sequence>
<feature type="compositionally biased region" description="Basic residues" evidence="1">
    <location>
        <begin position="306"/>
        <end position="316"/>
    </location>
</feature>